<dbReference type="FunFam" id="1.10.45.10:FF:000001">
    <property type="entry name" value="D-lactate dehydrogenase mitochondrial"/>
    <property type="match status" value="1"/>
</dbReference>
<dbReference type="AlphaFoldDB" id="A0A660S5P0"/>
<dbReference type="Proteomes" id="UP000282321">
    <property type="component" value="Unassembled WGS sequence"/>
</dbReference>
<dbReference type="Gene3D" id="3.30.70.2740">
    <property type="match status" value="1"/>
</dbReference>
<organism evidence="7 8">
    <name type="scientific">candidate division TA06 bacterium</name>
    <dbReference type="NCBI Taxonomy" id="2250710"/>
    <lineage>
        <taxon>Bacteria</taxon>
        <taxon>Bacteria division TA06</taxon>
    </lineage>
</organism>
<evidence type="ECO:0000313" key="7">
    <source>
        <dbReference type="EMBL" id="RKX65059.1"/>
    </source>
</evidence>
<dbReference type="InterPro" id="IPR016166">
    <property type="entry name" value="FAD-bd_PCMH"/>
</dbReference>
<dbReference type="EMBL" id="QNBC01000113">
    <property type="protein sequence ID" value="RKX65059.1"/>
    <property type="molecule type" value="Genomic_DNA"/>
</dbReference>
<dbReference type="GO" id="GO:0071949">
    <property type="term" value="F:FAD binding"/>
    <property type="evidence" value="ECO:0007669"/>
    <property type="project" value="InterPro"/>
</dbReference>
<dbReference type="FunFam" id="3.30.70.2740:FF:000001">
    <property type="entry name" value="D-lactate dehydrogenase mitochondrial"/>
    <property type="match status" value="1"/>
</dbReference>
<dbReference type="InterPro" id="IPR036318">
    <property type="entry name" value="FAD-bd_PCMH-like_sf"/>
</dbReference>
<dbReference type="InterPro" id="IPR051914">
    <property type="entry name" value="FAD-linked_OxidoTrans_Type4"/>
</dbReference>
<feature type="domain" description="FAD-binding PCMH-type" evidence="6">
    <location>
        <begin position="34"/>
        <end position="214"/>
    </location>
</feature>
<dbReference type="Pfam" id="PF01565">
    <property type="entry name" value="FAD_binding_4"/>
    <property type="match status" value="1"/>
</dbReference>
<dbReference type="SUPFAM" id="SSF56176">
    <property type="entry name" value="FAD-binding/transporter-associated domain-like"/>
    <property type="match status" value="1"/>
</dbReference>
<evidence type="ECO:0000256" key="2">
    <source>
        <dbReference type="ARBA" id="ARBA00008000"/>
    </source>
</evidence>
<evidence type="ECO:0000259" key="6">
    <source>
        <dbReference type="PROSITE" id="PS51387"/>
    </source>
</evidence>
<evidence type="ECO:0000256" key="3">
    <source>
        <dbReference type="ARBA" id="ARBA00022630"/>
    </source>
</evidence>
<reference evidence="7 8" key="1">
    <citation type="submission" date="2018-06" db="EMBL/GenBank/DDBJ databases">
        <title>Extensive metabolic versatility and redundancy in microbially diverse, dynamic hydrothermal sediments.</title>
        <authorList>
            <person name="Dombrowski N."/>
            <person name="Teske A."/>
            <person name="Baker B.J."/>
        </authorList>
    </citation>
    <scope>NUCLEOTIDE SEQUENCE [LARGE SCALE GENOMIC DNA]</scope>
    <source>
        <strain evidence="7">B35_G9</strain>
    </source>
</reference>
<dbReference type="PROSITE" id="PS51387">
    <property type="entry name" value="FAD_PCMH"/>
    <property type="match status" value="1"/>
</dbReference>
<evidence type="ECO:0000256" key="5">
    <source>
        <dbReference type="ARBA" id="ARBA00023002"/>
    </source>
</evidence>
<comment type="caution">
    <text evidence="7">The sequence shown here is derived from an EMBL/GenBank/DDBJ whole genome shotgun (WGS) entry which is preliminary data.</text>
</comment>
<dbReference type="PANTHER" id="PTHR42934:SF1">
    <property type="entry name" value="GLYCOLATE OXIDASE SUBUNIT GLCD"/>
    <property type="match status" value="1"/>
</dbReference>
<keyword evidence="4" id="KW-0274">FAD</keyword>
<dbReference type="Gene3D" id="1.10.45.10">
    <property type="entry name" value="Vanillyl-alcohol Oxidase, Chain A, domain 4"/>
    <property type="match status" value="1"/>
</dbReference>
<comment type="cofactor">
    <cofactor evidence="1">
        <name>FAD</name>
        <dbReference type="ChEBI" id="CHEBI:57692"/>
    </cofactor>
</comment>
<proteinExistence type="inferred from homology"/>
<dbReference type="Gene3D" id="3.30.465.10">
    <property type="match status" value="1"/>
</dbReference>
<keyword evidence="3" id="KW-0285">Flavoprotein</keyword>
<dbReference type="GO" id="GO:0016491">
    <property type="term" value="F:oxidoreductase activity"/>
    <property type="evidence" value="ECO:0007669"/>
    <property type="project" value="UniProtKB-KW"/>
</dbReference>
<dbReference type="InterPro" id="IPR016169">
    <property type="entry name" value="FAD-bd_PCMH_sub2"/>
</dbReference>
<dbReference type="SUPFAM" id="SSF55103">
    <property type="entry name" value="FAD-linked oxidases, C-terminal domain"/>
    <property type="match status" value="1"/>
</dbReference>
<gene>
    <name evidence="7" type="ORF">DRP44_07115</name>
</gene>
<keyword evidence="5" id="KW-0560">Oxidoreductase</keyword>
<evidence type="ECO:0000256" key="1">
    <source>
        <dbReference type="ARBA" id="ARBA00001974"/>
    </source>
</evidence>
<dbReference type="InterPro" id="IPR016164">
    <property type="entry name" value="FAD-linked_Oxase-like_C"/>
</dbReference>
<sequence length="451" mass="50317">MSNYINDVRSVVGHEHSLVEERILRYFAYDNLREFTIPAVVVFPQNTDEIREIIKIASRYRIPLVPRGSGTGRTGGAAVIDSRTIVVSMLRFNHIIDVDEKNRIVITEPGVINADLHRAVEKCGLFYPPDPASMEMCTIGGNIAENAGGPRAVKYGVTSNYLLNLTAVFGNGLSYSGDRYVIKNVSSYNIPQMLVASEGTFGIITRSAHRLLNKPETINMAVVSVNRAEDFPGLFYDIMHKNIDPMSVEFLDKKIVNILSKSQELISGNAYASLLIEIDGNENDVKNRMVLLNGIVKGRGDIFVASDKEEIEKIRGIRRAISTEITKLYSKKFSCDIVVPISNIPNILDYLNELSKKSGVEIMSFGHAGDGNLHVNVLYDKELPNKNEIERCVIEGAVKFNGTITGEHGIGIRNLDYLNMIFSDEEIDLYRRLKKTFDPNLIMNPGKKITI</sequence>
<comment type="similarity">
    <text evidence="2">Belongs to the FAD-binding oxidoreductase/transferase type 4 family.</text>
</comment>
<protein>
    <recommendedName>
        <fullName evidence="6">FAD-binding PCMH-type domain-containing protein</fullName>
    </recommendedName>
</protein>
<dbReference type="PANTHER" id="PTHR42934">
    <property type="entry name" value="GLYCOLATE OXIDASE SUBUNIT GLCD"/>
    <property type="match status" value="1"/>
</dbReference>
<dbReference type="InterPro" id="IPR016171">
    <property type="entry name" value="Vanillyl_alc_oxidase_C-sub2"/>
</dbReference>
<dbReference type="InterPro" id="IPR006094">
    <property type="entry name" value="Oxid_FAD_bind_N"/>
</dbReference>
<evidence type="ECO:0000256" key="4">
    <source>
        <dbReference type="ARBA" id="ARBA00022827"/>
    </source>
</evidence>
<dbReference type="InterPro" id="IPR004113">
    <property type="entry name" value="FAD-bd_oxidored_4_C"/>
</dbReference>
<evidence type="ECO:0000313" key="8">
    <source>
        <dbReference type="Proteomes" id="UP000282321"/>
    </source>
</evidence>
<accession>A0A660S5P0</accession>
<name>A0A660S5P0_UNCT6</name>
<dbReference type="Pfam" id="PF02913">
    <property type="entry name" value="FAD-oxidase_C"/>
    <property type="match status" value="1"/>
</dbReference>